<dbReference type="RefSeq" id="WP_101473747.1">
    <property type="nucleotide sequence ID" value="NZ_CP060637.1"/>
</dbReference>
<evidence type="ECO:0000259" key="1">
    <source>
        <dbReference type="Pfam" id="PF02589"/>
    </source>
</evidence>
<protein>
    <submittedName>
        <fullName evidence="2">LUD domain-containing protein</fullName>
    </submittedName>
</protein>
<dbReference type="AlphaFoldDB" id="A0A7G9GWF5"/>
<dbReference type="Proteomes" id="UP000515913">
    <property type="component" value="Chromosome"/>
</dbReference>
<feature type="domain" description="LUD" evidence="1">
    <location>
        <begin position="28"/>
        <end position="152"/>
    </location>
</feature>
<organism evidence="2 3">
    <name type="scientific">Fusobacterium hominis</name>
    <dbReference type="NCBI Taxonomy" id="2764326"/>
    <lineage>
        <taxon>Bacteria</taxon>
        <taxon>Fusobacteriati</taxon>
        <taxon>Fusobacteriota</taxon>
        <taxon>Fusobacteriia</taxon>
        <taxon>Fusobacteriales</taxon>
        <taxon>Fusobacteriaceae</taxon>
        <taxon>Fusobacterium</taxon>
    </lineage>
</organism>
<sequence>MDNNLMWYKDKRIENLSKVLIDKEYVICKVDSLEEAKIKILSLLSKEKSVALGDTWELNDEEFLNKLRNFKFFDCFNRERNSCEIKRNSLIADISILEGEFVTEDGQVIVVGDYNTSSALFGAKNIIVLLSEDKIVKSLDVALNKVDQLEKYFKLRSEKLGNINDGLSIGIIENGRKFNKRITLVITR</sequence>
<dbReference type="InterPro" id="IPR003741">
    <property type="entry name" value="LUD_dom"/>
</dbReference>
<accession>A0A7G9GWF5</accession>
<gene>
    <name evidence="2" type="ORF">H9Q81_09530</name>
</gene>
<dbReference type="PANTHER" id="PTHR36179">
    <property type="entry name" value="LUD_DOM DOMAIN-CONTAINING PROTEIN"/>
    <property type="match status" value="1"/>
</dbReference>
<name>A0A7G9GWF5_9FUSO</name>
<dbReference type="Pfam" id="PF02589">
    <property type="entry name" value="LUD_dom"/>
    <property type="match status" value="1"/>
</dbReference>
<evidence type="ECO:0000313" key="2">
    <source>
        <dbReference type="EMBL" id="QNM15137.1"/>
    </source>
</evidence>
<dbReference type="KEGG" id="fho:H9Q81_09530"/>
<dbReference type="EMBL" id="CP060637">
    <property type="protein sequence ID" value="QNM15137.1"/>
    <property type="molecule type" value="Genomic_DNA"/>
</dbReference>
<dbReference type="PANTHER" id="PTHR36179:SF2">
    <property type="entry name" value="LUD DOMAIN-CONTAINING PROTEIN"/>
    <property type="match status" value="1"/>
</dbReference>
<reference evidence="2 3" key="1">
    <citation type="submission" date="2020-08" db="EMBL/GenBank/DDBJ databases">
        <authorList>
            <person name="Liu C."/>
            <person name="Sun Q."/>
        </authorList>
    </citation>
    <scope>NUCLEOTIDE SEQUENCE [LARGE SCALE GENOMIC DNA]</scope>
    <source>
        <strain evidence="2 3">NSJ-57</strain>
    </source>
</reference>
<proteinExistence type="predicted"/>
<evidence type="ECO:0000313" key="3">
    <source>
        <dbReference type="Proteomes" id="UP000515913"/>
    </source>
</evidence>
<keyword evidence="3" id="KW-1185">Reference proteome</keyword>